<dbReference type="Gene3D" id="4.10.1000.10">
    <property type="entry name" value="Zinc finger, CCCH-type"/>
    <property type="match status" value="1"/>
</dbReference>
<reference evidence="9" key="1">
    <citation type="submission" date="2016-03" db="EMBL/GenBank/DDBJ databases">
        <title>Mechanisms controlling the formation of the plant cell surface in tip-growing cells are functionally conserved among land plants.</title>
        <authorList>
            <person name="Honkanen S."/>
            <person name="Jones V.A."/>
            <person name="Morieri G."/>
            <person name="Champion C."/>
            <person name="Hetherington A.J."/>
            <person name="Kelly S."/>
            <person name="Saint-Marcoux D."/>
            <person name="Proust H."/>
            <person name="Prescott H."/>
            <person name="Dolan L."/>
        </authorList>
    </citation>
    <scope>NUCLEOTIDE SEQUENCE [LARGE SCALE GENOMIC DNA]</scope>
    <source>
        <tissue evidence="9">Whole gametophyte</tissue>
    </source>
</reference>
<feature type="zinc finger region" description="C3H1-type" evidence="6">
    <location>
        <begin position="2"/>
        <end position="29"/>
    </location>
</feature>
<protein>
    <recommendedName>
        <fullName evidence="8">C3H1-type domain-containing protein</fullName>
    </recommendedName>
</protein>
<evidence type="ECO:0000256" key="5">
    <source>
        <dbReference type="ARBA" id="ARBA00023242"/>
    </source>
</evidence>
<evidence type="ECO:0000313" key="10">
    <source>
        <dbReference type="Proteomes" id="UP000077202"/>
    </source>
</evidence>
<feature type="region of interest" description="Disordered" evidence="7">
    <location>
        <begin position="475"/>
        <end position="504"/>
    </location>
</feature>
<dbReference type="GO" id="GO:0008270">
    <property type="term" value="F:zinc ion binding"/>
    <property type="evidence" value="ECO:0007669"/>
    <property type="project" value="UniProtKB-KW"/>
</dbReference>
<dbReference type="Pfam" id="PF00642">
    <property type="entry name" value="zf-CCCH"/>
    <property type="match status" value="1"/>
</dbReference>
<keyword evidence="10" id="KW-1185">Reference proteome</keyword>
<name>A0A176VQR0_MARPO</name>
<feature type="compositionally biased region" description="Low complexity" evidence="7">
    <location>
        <begin position="29"/>
        <end position="69"/>
    </location>
</feature>
<dbReference type="InterPro" id="IPR000571">
    <property type="entry name" value="Znf_CCCH"/>
</dbReference>
<dbReference type="GO" id="GO:0005634">
    <property type="term" value="C:nucleus"/>
    <property type="evidence" value="ECO:0007669"/>
    <property type="project" value="UniProtKB-SubCell"/>
</dbReference>
<feature type="domain" description="C3H1-type" evidence="8">
    <location>
        <begin position="2"/>
        <end position="29"/>
    </location>
</feature>
<evidence type="ECO:0000313" key="9">
    <source>
        <dbReference type="EMBL" id="OAE23248.1"/>
    </source>
</evidence>
<evidence type="ECO:0000256" key="7">
    <source>
        <dbReference type="SAM" id="MobiDB-lite"/>
    </source>
</evidence>
<dbReference type="EMBL" id="LVLJ01002901">
    <property type="protein sequence ID" value="OAE23248.1"/>
    <property type="molecule type" value="Genomic_DNA"/>
</dbReference>
<dbReference type="SMART" id="SM00356">
    <property type="entry name" value="ZnF_C3H1"/>
    <property type="match status" value="1"/>
</dbReference>
<keyword evidence="4 6" id="KW-0862">Zinc</keyword>
<dbReference type="Proteomes" id="UP000077202">
    <property type="component" value="Unassembled WGS sequence"/>
</dbReference>
<comment type="caution">
    <text evidence="9">The sequence shown here is derived from an EMBL/GenBank/DDBJ whole genome shotgun (WGS) entry which is preliminary data.</text>
</comment>
<evidence type="ECO:0000256" key="2">
    <source>
        <dbReference type="ARBA" id="ARBA00022723"/>
    </source>
</evidence>
<evidence type="ECO:0000256" key="6">
    <source>
        <dbReference type="PROSITE-ProRule" id="PRU00723"/>
    </source>
</evidence>
<dbReference type="PROSITE" id="PS50103">
    <property type="entry name" value="ZF_C3H1"/>
    <property type="match status" value="1"/>
</dbReference>
<feature type="compositionally biased region" description="Low complexity" evidence="7">
    <location>
        <begin position="181"/>
        <end position="199"/>
    </location>
</feature>
<organism evidence="9 10">
    <name type="scientific">Marchantia polymorpha subsp. ruderalis</name>
    <dbReference type="NCBI Taxonomy" id="1480154"/>
    <lineage>
        <taxon>Eukaryota</taxon>
        <taxon>Viridiplantae</taxon>
        <taxon>Streptophyta</taxon>
        <taxon>Embryophyta</taxon>
        <taxon>Marchantiophyta</taxon>
        <taxon>Marchantiopsida</taxon>
        <taxon>Marchantiidae</taxon>
        <taxon>Marchantiales</taxon>
        <taxon>Marchantiaceae</taxon>
        <taxon>Marchantia</taxon>
    </lineage>
</organism>
<feature type="region of interest" description="Disordered" evidence="7">
    <location>
        <begin position="28"/>
        <end position="83"/>
    </location>
</feature>
<comment type="subcellular location">
    <subcellularLocation>
        <location evidence="1">Nucleus</location>
    </subcellularLocation>
</comment>
<proteinExistence type="predicted"/>
<gene>
    <name evidence="9" type="ORF">AXG93_620s1150</name>
</gene>
<dbReference type="PANTHER" id="PTHR46527">
    <property type="entry name" value="NUCLEOPORIN-LIKE PROTEIN 2"/>
    <property type="match status" value="1"/>
</dbReference>
<evidence type="ECO:0000256" key="1">
    <source>
        <dbReference type="ARBA" id="ARBA00004123"/>
    </source>
</evidence>
<dbReference type="PANTHER" id="PTHR46527:SF1">
    <property type="entry name" value="NUCLEOPORIN NUP42"/>
    <property type="match status" value="1"/>
</dbReference>
<evidence type="ECO:0000259" key="8">
    <source>
        <dbReference type="PROSITE" id="PS50103"/>
    </source>
</evidence>
<dbReference type="SUPFAM" id="SSF90229">
    <property type="entry name" value="CCCH zinc finger"/>
    <property type="match status" value="1"/>
</dbReference>
<accession>A0A176VQR0</accession>
<keyword evidence="3 6" id="KW-0863">Zinc-finger</keyword>
<evidence type="ECO:0000256" key="4">
    <source>
        <dbReference type="ARBA" id="ARBA00022833"/>
    </source>
</evidence>
<dbReference type="AlphaFoldDB" id="A0A176VQR0"/>
<sequence length="523" mass="56523">MSRRQEICRDFQRGSCRYGTRCKFLHQTNAPQQPRQPQNNQNQRNAFGGAAGNNYYGALGNNNNNNNNNHSQRHNTQSSVAAKEHKCNNPRLCKDQIEEDFQNEHPVFWRLTCYAHYKFLPNDIVGDVSPEELRAIAYDSAKQGLSLKDVAQREASMFAAKNAEFEALRRNPYKGPASQGSATPFSPFSASPFMSSPASQNNSSAMVSGQPLTLSNPNPAAGQGFAQNPNIFGAPAPRGFSFGQPSVGSGDTIFGPRPSTQNPSPFGVQQPNVFQQTPFQQSPFTNTASPPAVAQPAAQTQSPFTNVQGSSGVQSPFGFNSPFTGFPSNPGSTRGFASPPGNSPSLSATPAPLLVNTSTVPVPVRSTNADEDAKWFKDVWKIGEKIHLAFSMGTFSATFLPRKLALSAPVALALPLGSSEEEIAGSDNKGVLEGNEVVIDNDDVEPALLSAKVHMSEDDIEERPAKRRMSSIEDLRHLGKTSSDVGVELEEHAVEPVSDEEPPEQMMAEVEKLVAEQTTMLPC</sequence>
<feature type="compositionally biased region" description="Polar residues" evidence="7">
    <location>
        <begin position="200"/>
        <end position="218"/>
    </location>
</feature>
<keyword evidence="2 6" id="KW-0479">Metal-binding</keyword>
<keyword evidence="5" id="KW-0539">Nucleus</keyword>
<evidence type="ECO:0000256" key="3">
    <source>
        <dbReference type="ARBA" id="ARBA00022771"/>
    </source>
</evidence>
<dbReference type="InterPro" id="IPR051767">
    <property type="entry name" value="Nucleoporin_NUP42"/>
</dbReference>
<feature type="region of interest" description="Disordered" evidence="7">
    <location>
        <begin position="171"/>
        <end position="263"/>
    </location>
</feature>
<dbReference type="InterPro" id="IPR036855">
    <property type="entry name" value="Znf_CCCH_sf"/>
</dbReference>